<gene>
    <name evidence="8" type="ORF">CONLIGDRAFT_318187</name>
</gene>
<dbReference type="STRING" id="1408157.A0A1J7IVC1"/>
<name>A0A1J7IVC1_9PEZI</name>
<evidence type="ECO:0000313" key="9">
    <source>
        <dbReference type="Proteomes" id="UP000182658"/>
    </source>
</evidence>
<protein>
    <submittedName>
        <fullName evidence="8">FAD-binding domain-containing protein</fullName>
    </submittedName>
</protein>
<dbReference type="InterPro" id="IPR050416">
    <property type="entry name" value="FAD-linked_Oxidoreductase"/>
</dbReference>
<dbReference type="PANTHER" id="PTHR42973">
    <property type="entry name" value="BINDING OXIDOREDUCTASE, PUTATIVE (AFU_ORTHOLOGUE AFUA_1G17690)-RELATED"/>
    <property type="match status" value="1"/>
</dbReference>
<feature type="signal peptide" evidence="6">
    <location>
        <begin position="1"/>
        <end position="25"/>
    </location>
</feature>
<evidence type="ECO:0000256" key="6">
    <source>
        <dbReference type="SAM" id="SignalP"/>
    </source>
</evidence>
<dbReference type="InParanoid" id="A0A1J7IVC1"/>
<evidence type="ECO:0000256" key="5">
    <source>
        <dbReference type="ARBA" id="ARBA00023002"/>
    </source>
</evidence>
<dbReference type="InterPro" id="IPR012951">
    <property type="entry name" value="BBE"/>
</dbReference>
<proteinExistence type="inferred from homology"/>
<reference evidence="8 9" key="1">
    <citation type="submission" date="2016-10" db="EMBL/GenBank/DDBJ databases">
        <title>Draft genome sequence of Coniochaeta ligniaria NRRL30616, a lignocellulolytic fungus for bioabatement of inhibitors in plant biomass hydrolysates.</title>
        <authorList>
            <consortium name="DOE Joint Genome Institute"/>
            <person name="Jimenez D.J."/>
            <person name="Hector R.E."/>
            <person name="Riley R."/>
            <person name="Sun H."/>
            <person name="Grigoriev I.V."/>
            <person name="Van Elsas J.D."/>
            <person name="Nichols N.N."/>
        </authorList>
    </citation>
    <scope>NUCLEOTIDE SEQUENCE [LARGE SCALE GENOMIC DNA]</scope>
    <source>
        <strain evidence="8 9">NRRL 30616</strain>
    </source>
</reference>
<evidence type="ECO:0000313" key="8">
    <source>
        <dbReference type="EMBL" id="OIW31430.1"/>
    </source>
</evidence>
<dbReference type="Pfam" id="PF01565">
    <property type="entry name" value="FAD_binding_4"/>
    <property type="match status" value="1"/>
</dbReference>
<evidence type="ECO:0000256" key="4">
    <source>
        <dbReference type="ARBA" id="ARBA00022827"/>
    </source>
</evidence>
<sequence length="636" mass="68356">MMAPSGWLRTAAAIVAVTSAQFSEGVTVATPSACATRFDWEIAQLTDAAIANISKQESSSASLFGFGSDTKVASPVCKVFPGDALWPSKRTWDLFNATVGGALIQTVPLAAPCYNNWPEKDAATCQYVTEHWSDPHLHVNDPTSTQWPLFEGRTCLPTDDPNDNCTLGGYAAYSVAVTQVSQIQLALNFARNANIRLVVKNTGHDFADKSIGAGALSIWTHKLKDIKFFADYSCKGHHGPAFKLGSGVETAEVYRAADQNGVTAVGGECRTVGLAGGYIAGGGHSPMSALVGMGADQVLSLEVVLPNGKFVTASEDSYPDLYWALRGGGGSTYGVVTSVVIKAYPKIPVTTMTFAFLTGPNVTADTFWAGIRTYMSYFTTFTDAGAYGYFIVVGTGPGQYLFNFMPFWGGNMTQPQLVKLVAPFLNDLSELGIAVTPNITEYDSLYKAYNGSFPPEQVGTPVGNSASRLFPRENFATPAKLNATLGAVRYAVEQGGVLIGYNIRPAMNPAVNQDNSVNPAWRKTETLFILGGPAVPNNATDAQVAAASKVLTTDWMQKWRDVSPGAGSYMSEGDINEPDFQQSFYGSYYPRLYALKQKYDPTGLFYAPTAIGSEDWYITGQLPYLPTQNGRLCKKT</sequence>
<evidence type="ECO:0000259" key="7">
    <source>
        <dbReference type="PROSITE" id="PS51387"/>
    </source>
</evidence>
<keyword evidence="5" id="KW-0560">Oxidoreductase</keyword>
<dbReference type="SUPFAM" id="SSF56176">
    <property type="entry name" value="FAD-binding/transporter-associated domain-like"/>
    <property type="match status" value="1"/>
</dbReference>
<organism evidence="8 9">
    <name type="scientific">Coniochaeta ligniaria NRRL 30616</name>
    <dbReference type="NCBI Taxonomy" id="1408157"/>
    <lineage>
        <taxon>Eukaryota</taxon>
        <taxon>Fungi</taxon>
        <taxon>Dikarya</taxon>
        <taxon>Ascomycota</taxon>
        <taxon>Pezizomycotina</taxon>
        <taxon>Sordariomycetes</taxon>
        <taxon>Sordariomycetidae</taxon>
        <taxon>Coniochaetales</taxon>
        <taxon>Coniochaetaceae</taxon>
        <taxon>Coniochaeta</taxon>
    </lineage>
</organism>
<dbReference type="GO" id="GO:0016491">
    <property type="term" value="F:oxidoreductase activity"/>
    <property type="evidence" value="ECO:0007669"/>
    <property type="project" value="UniProtKB-KW"/>
</dbReference>
<dbReference type="InterPro" id="IPR036318">
    <property type="entry name" value="FAD-bd_PCMH-like_sf"/>
</dbReference>
<dbReference type="OrthoDB" id="9983560at2759"/>
<dbReference type="InterPro" id="IPR006094">
    <property type="entry name" value="Oxid_FAD_bind_N"/>
</dbReference>
<feature type="domain" description="FAD-binding PCMH-type" evidence="7">
    <location>
        <begin position="167"/>
        <end position="346"/>
    </location>
</feature>
<feature type="chain" id="PRO_5012724145" evidence="6">
    <location>
        <begin position="26"/>
        <end position="636"/>
    </location>
</feature>
<dbReference type="PROSITE" id="PS51387">
    <property type="entry name" value="FAD_PCMH"/>
    <property type="match status" value="1"/>
</dbReference>
<evidence type="ECO:0000256" key="2">
    <source>
        <dbReference type="ARBA" id="ARBA00005466"/>
    </source>
</evidence>
<comment type="similarity">
    <text evidence="2">Belongs to the oxygen-dependent FAD-linked oxidoreductase family.</text>
</comment>
<dbReference type="Pfam" id="PF08031">
    <property type="entry name" value="BBE"/>
    <property type="match status" value="1"/>
</dbReference>
<dbReference type="InterPro" id="IPR016169">
    <property type="entry name" value="FAD-bd_PCMH_sub2"/>
</dbReference>
<keyword evidence="3" id="KW-0285">Flavoprotein</keyword>
<keyword evidence="6" id="KW-0732">Signal</keyword>
<dbReference type="Proteomes" id="UP000182658">
    <property type="component" value="Unassembled WGS sequence"/>
</dbReference>
<comment type="cofactor">
    <cofactor evidence="1">
        <name>FAD</name>
        <dbReference type="ChEBI" id="CHEBI:57692"/>
    </cofactor>
</comment>
<dbReference type="GO" id="GO:0071949">
    <property type="term" value="F:FAD binding"/>
    <property type="evidence" value="ECO:0007669"/>
    <property type="project" value="InterPro"/>
</dbReference>
<keyword evidence="4" id="KW-0274">FAD</keyword>
<accession>A0A1J7IVC1</accession>
<evidence type="ECO:0000256" key="1">
    <source>
        <dbReference type="ARBA" id="ARBA00001974"/>
    </source>
</evidence>
<dbReference type="InterPro" id="IPR016166">
    <property type="entry name" value="FAD-bd_PCMH"/>
</dbReference>
<dbReference type="PANTHER" id="PTHR42973:SF39">
    <property type="entry name" value="FAD-BINDING PCMH-TYPE DOMAIN-CONTAINING PROTEIN"/>
    <property type="match status" value="1"/>
</dbReference>
<dbReference type="AlphaFoldDB" id="A0A1J7IVC1"/>
<dbReference type="EMBL" id="KV875096">
    <property type="protein sequence ID" value="OIW31430.1"/>
    <property type="molecule type" value="Genomic_DNA"/>
</dbReference>
<evidence type="ECO:0000256" key="3">
    <source>
        <dbReference type="ARBA" id="ARBA00022630"/>
    </source>
</evidence>
<dbReference type="Gene3D" id="3.30.465.10">
    <property type="match status" value="2"/>
</dbReference>
<keyword evidence="9" id="KW-1185">Reference proteome</keyword>